<protein>
    <recommendedName>
        <fullName evidence="10">Mitogen-activated protein kinase</fullName>
        <ecNumber evidence="10">2.7.11.24</ecNumber>
    </recommendedName>
</protein>
<dbReference type="Pfam" id="PF00069">
    <property type="entry name" value="Pkinase"/>
    <property type="match status" value="1"/>
</dbReference>
<keyword evidence="2 10" id="KW-0808">Transferase</keyword>
<evidence type="ECO:0000256" key="6">
    <source>
        <dbReference type="ARBA" id="ARBA00047592"/>
    </source>
</evidence>
<dbReference type="Proteomes" id="UP000515146">
    <property type="component" value="Unplaced"/>
</dbReference>
<dbReference type="PANTHER" id="PTHR24055">
    <property type="entry name" value="MITOGEN-ACTIVATED PROTEIN KINASE"/>
    <property type="match status" value="1"/>
</dbReference>
<comment type="cofactor">
    <cofactor evidence="10">
        <name>Mg(2+)</name>
        <dbReference type="ChEBI" id="CHEBI:18420"/>
    </cofactor>
</comment>
<evidence type="ECO:0000256" key="1">
    <source>
        <dbReference type="ARBA" id="ARBA00022527"/>
    </source>
</evidence>
<dbReference type="PROSITE" id="PS50011">
    <property type="entry name" value="PROTEIN_KINASE_DOM"/>
    <property type="match status" value="1"/>
</dbReference>
<gene>
    <name evidence="13" type="primary">LOC113795342</name>
</gene>
<dbReference type="InterPro" id="IPR017441">
    <property type="entry name" value="Protein_kinase_ATP_BS"/>
</dbReference>
<dbReference type="SMART" id="SM00220">
    <property type="entry name" value="S_TKc"/>
    <property type="match status" value="1"/>
</dbReference>
<comment type="catalytic activity">
    <reaction evidence="7">
        <text>L-seryl-[protein] + ATP = O-phospho-L-seryl-[protein] + ADP + H(+)</text>
        <dbReference type="Rhea" id="RHEA:17989"/>
        <dbReference type="Rhea" id="RHEA-COMP:9863"/>
        <dbReference type="Rhea" id="RHEA-COMP:11604"/>
        <dbReference type="ChEBI" id="CHEBI:15378"/>
        <dbReference type="ChEBI" id="CHEBI:29999"/>
        <dbReference type="ChEBI" id="CHEBI:30616"/>
        <dbReference type="ChEBI" id="CHEBI:83421"/>
        <dbReference type="ChEBI" id="CHEBI:456216"/>
        <dbReference type="EC" id="2.7.11.24"/>
    </reaction>
</comment>
<dbReference type="Gene3D" id="3.30.200.20">
    <property type="entry name" value="Phosphorylase Kinase, domain 1"/>
    <property type="match status" value="1"/>
</dbReference>
<comment type="similarity">
    <text evidence="10">Belongs to the protein kinase superfamily. Ser/Thr protein kinase family. MAP kinase subfamily.</text>
</comment>
<dbReference type="PROSITE" id="PS00108">
    <property type="entry name" value="PROTEIN_KINASE_ST"/>
    <property type="match status" value="1"/>
</dbReference>
<dbReference type="OMA" id="YSHKEAT"/>
<feature type="domain" description="Protein kinase" evidence="11">
    <location>
        <begin position="5"/>
        <end position="200"/>
    </location>
</feature>
<dbReference type="PROSITE" id="PS00107">
    <property type="entry name" value="PROTEIN_KINASE_ATP"/>
    <property type="match status" value="1"/>
</dbReference>
<keyword evidence="12" id="KW-1185">Reference proteome</keyword>
<name>A0A6P6Y9T3_DERPT</name>
<keyword evidence="10" id="KW-0460">Magnesium</keyword>
<accession>A0A6P6Y9T3</accession>
<dbReference type="PROSITE" id="PS01351">
    <property type="entry name" value="MAPK"/>
    <property type="match status" value="1"/>
</dbReference>
<evidence type="ECO:0000256" key="7">
    <source>
        <dbReference type="ARBA" id="ARBA00048312"/>
    </source>
</evidence>
<dbReference type="InterPro" id="IPR011009">
    <property type="entry name" value="Kinase-like_dom_sf"/>
</dbReference>
<comment type="activity regulation">
    <text evidence="10">Activated by threonine and tyrosine phosphorylation.</text>
</comment>
<evidence type="ECO:0000256" key="3">
    <source>
        <dbReference type="ARBA" id="ARBA00022741"/>
    </source>
</evidence>
<evidence type="ECO:0000313" key="12">
    <source>
        <dbReference type="Proteomes" id="UP000515146"/>
    </source>
</evidence>
<dbReference type="RefSeq" id="XP_027201339.1">
    <property type="nucleotide sequence ID" value="XM_027345538.1"/>
</dbReference>
<proteinExistence type="inferred from homology"/>
<keyword evidence="3 8" id="KW-0547">Nucleotide-binding</keyword>
<feature type="binding site" evidence="8">
    <location>
        <position position="34"/>
    </location>
    <ligand>
        <name>ATP</name>
        <dbReference type="ChEBI" id="CHEBI:30616"/>
    </ligand>
</feature>
<evidence type="ECO:0000256" key="10">
    <source>
        <dbReference type="RuleBase" id="RU361165"/>
    </source>
</evidence>
<dbReference type="InterPro" id="IPR000719">
    <property type="entry name" value="Prot_kinase_dom"/>
</dbReference>
<dbReference type="EC" id="2.7.11.24" evidence="10"/>
<keyword evidence="5 8" id="KW-0067">ATP-binding</keyword>
<evidence type="ECO:0000256" key="4">
    <source>
        <dbReference type="ARBA" id="ARBA00022777"/>
    </source>
</evidence>
<evidence type="ECO:0000256" key="5">
    <source>
        <dbReference type="ARBA" id="ARBA00022840"/>
    </source>
</evidence>
<evidence type="ECO:0000259" key="11">
    <source>
        <dbReference type="PROSITE" id="PS50011"/>
    </source>
</evidence>
<dbReference type="GO" id="GO:0005524">
    <property type="term" value="F:ATP binding"/>
    <property type="evidence" value="ECO:0007669"/>
    <property type="project" value="UniProtKB-UniRule"/>
</dbReference>
<dbReference type="OrthoDB" id="192887at2759"/>
<comment type="catalytic activity">
    <reaction evidence="6 10">
        <text>L-threonyl-[protein] + ATP = O-phospho-L-threonyl-[protein] + ADP + H(+)</text>
        <dbReference type="Rhea" id="RHEA:46608"/>
        <dbReference type="Rhea" id="RHEA-COMP:11060"/>
        <dbReference type="Rhea" id="RHEA-COMP:11605"/>
        <dbReference type="ChEBI" id="CHEBI:15378"/>
        <dbReference type="ChEBI" id="CHEBI:30013"/>
        <dbReference type="ChEBI" id="CHEBI:30616"/>
        <dbReference type="ChEBI" id="CHEBI:61977"/>
        <dbReference type="ChEBI" id="CHEBI:456216"/>
        <dbReference type="EC" id="2.7.11.24"/>
    </reaction>
</comment>
<reference evidence="13" key="1">
    <citation type="submission" date="2025-08" db="UniProtKB">
        <authorList>
            <consortium name="RefSeq"/>
        </authorList>
    </citation>
    <scope>IDENTIFICATION</scope>
    <source>
        <strain evidence="13">Airmid</strain>
    </source>
</reference>
<evidence type="ECO:0000313" key="13">
    <source>
        <dbReference type="RefSeq" id="XP_027201339.1"/>
    </source>
</evidence>
<dbReference type="GO" id="GO:0004707">
    <property type="term" value="F:MAP kinase activity"/>
    <property type="evidence" value="ECO:0007669"/>
    <property type="project" value="UniProtKB-EC"/>
</dbReference>
<evidence type="ECO:0000256" key="9">
    <source>
        <dbReference type="RuleBase" id="RU000304"/>
    </source>
</evidence>
<dbReference type="KEGG" id="dpte:113795342"/>
<sequence length="200" mass="23271">MRNRYELRGLLGVGSYGRVWAAYDRVLKKLVAVKRINKLFSDLTDCKRILREICILNRLPNHNNIVKLLDCFIDEEQTIENFDTLYLVMDISDSDLRKILKQNVYLTEMHVLTLMYHLLCGILYLHSAGIYHRDLKPANCLVNQNCTVKICDLGLARTNQLTSHVVTRWYRAPELILLQPNYDEKIDVWSIGCIFGELLA</sequence>
<organism evidence="12 13">
    <name type="scientific">Dermatophagoides pteronyssinus</name>
    <name type="common">European house dust mite</name>
    <dbReference type="NCBI Taxonomy" id="6956"/>
    <lineage>
        <taxon>Eukaryota</taxon>
        <taxon>Metazoa</taxon>
        <taxon>Ecdysozoa</taxon>
        <taxon>Arthropoda</taxon>
        <taxon>Chelicerata</taxon>
        <taxon>Arachnida</taxon>
        <taxon>Acari</taxon>
        <taxon>Acariformes</taxon>
        <taxon>Sarcoptiformes</taxon>
        <taxon>Astigmata</taxon>
        <taxon>Psoroptidia</taxon>
        <taxon>Analgoidea</taxon>
        <taxon>Pyroglyphidae</taxon>
        <taxon>Dermatophagoidinae</taxon>
        <taxon>Dermatophagoides</taxon>
    </lineage>
</organism>
<keyword evidence="4 10" id="KW-0418">Kinase</keyword>
<evidence type="ECO:0000256" key="2">
    <source>
        <dbReference type="ARBA" id="ARBA00022679"/>
    </source>
</evidence>
<dbReference type="AlphaFoldDB" id="A0A6P6Y9T3"/>
<dbReference type="InterPro" id="IPR050117">
    <property type="entry name" value="MAPK"/>
</dbReference>
<keyword evidence="1 9" id="KW-0723">Serine/threonine-protein kinase</keyword>
<dbReference type="SUPFAM" id="SSF56112">
    <property type="entry name" value="Protein kinase-like (PK-like)"/>
    <property type="match status" value="1"/>
</dbReference>
<dbReference type="InterPro" id="IPR008271">
    <property type="entry name" value="Ser/Thr_kinase_AS"/>
</dbReference>
<dbReference type="InParanoid" id="A0A6P6Y9T3"/>
<dbReference type="FunFam" id="1.10.510.10:FF:000624">
    <property type="entry name" value="Mitogen-activated protein kinase"/>
    <property type="match status" value="1"/>
</dbReference>
<dbReference type="Gene3D" id="1.10.510.10">
    <property type="entry name" value="Transferase(Phosphotransferase) domain 1"/>
    <property type="match status" value="1"/>
</dbReference>
<evidence type="ECO:0000256" key="8">
    <source>
        <dbReference type="PROSITE-ProRule" id="PRU10141"/>
    </source>
</evidence>
<dbReference type="InterPro" id="IPR003527">
    <property type="entry name" value="MAP_kinase_CS"/>
</dbReference>